<protein>
    <submittedName>
        <fullName evidence="5">SNW/SKI-interacting protein</fullName>
    </submittedName>
</protein>
<dbReference type="AlphaFoldDB" id="A0AAX6FUK4"/>
<comment type="caution">
    <text evidence="5">The sequence shown here is derived from an EMBL/GenBank/DDBJ whole genome shotgun (WGS) entry which is preliminary data.</text>
</comment>
<reference evidence="5" key="2">
    <citation type="submission" date="2023-04" db="EMBL/GenBank/DDBJ databases">
        <authorList>
            <person name="Bruccoleri R.E."/>
            <person name="Oakeley E.J."/>
            <person name="Faust A.-M."/>
            <person name="Dessus-Babus S."/>
            <person name="Altorfer M."/>
            <person name="Burckhardt D."/>
            <person name="Oertli M."/>
            <person name="Naumann U."/>
            <person name="Petersen F."/>
            <person name="Wong J."/>
        </authorList>
    </citation>
    <scope>NUCLEOTIDE SEQUENCE</scope>
    <source>
        <strain evidence="5">GSM-AAB239-AS_SAM_17_03QT</strain>
        <tissue evidence="5">Leaf</tissue>
    </source>
</reference>
<feature type="region of interest" description="Disordered" evidence="3">
    <location>
        <begin position="341"/>
        <end position="427"/>
    </location>
</feature>
<evidence type="ECO:0000313" key="7">
    <source>
        <dbReference type="Proteomes" id="UP001140949"/>
    </source>
</evidence>
<evidence type="ECO:0000256" key="2">
    <source>
        <dbReference type="SAM" id="Coils"/>
    </source>
</evidence>
<dbReference type="Proteomes" id="UP001140949">
    <property type="component" value="Unassembled WGS sequence"/>
</dbReference>
<feature type="compositionally biased region" description="Basic and acidic residues" evidence="3">
    <location>
        <begin position="20"/>
        <end position="32"/>
    </location>
</feature>
<name>A0AAX6FUK4_IRIPA</name>
<dbReference type="Pfam" id="PF02731">
    <property type="entry name" value="SKIP_SNW"/>
    <property type="match status" value="1"/>
</dbReference>
<feature type="compositionally biased region" description="Basic and acidic residues" evidence="3">
    <location>
        <begin position="556"/>
        <end position="565"/>
    </location>
</feature>
<comment type="similarity">
    <text evidence="1">Belongs to the SNW family.</text>
</comment>
<evidence type="ECO:0000256" key="1">
    <source>
        <dbReference type="ARBA" id="ARBA00010197"/>
    </source>
</evidence>
<evidence type="ECO:0000313" key="5">
    <source>
        <dbReference type="EMBL" id="KAJ6820082.1"/>
    </source>
</evidence>
<dbReference type="PANTHER" id="PTHR12096">
    <property type="entry name" value="NUCLEAR PROTEIN SKIP-RELATED"/>
    <property type="match status" value="1"/>
</dbReference>
<feature type="compositionally biased region" description="Pro residues" evidence="3">
    <location>
        <begin position="235"/>
        <end position="246"/>
    </location>
</feature>
<feature type="compositionally biased region" description="Basic and acidic residues" evidence="3">
    <location>
        <begin position="364"/>
        <end position="427"/>
    </location>
</feature>
<evidence type="ECO:0000313" key="6">
    <source>
        <dbReference type="EMBL" id="KAJ6842705.1"/>
    </source>
</evidence>
<feature type="region of interest" description="Disordered" evidence="3">
    <location>
        <begin position="173"/>
        <end position="202"/>
    </location>
</feature>
<organism evidence="5 7">
    <name type="scientific">Iris pallida</name>
    <name type="common">Sweet iris</name>
    <dbReference type="NCBI Taxonomy" id="29817"/>
    <lineage>
        <taxon>Eukaryota</taxon>
        <taxon>Viridiplantae</taxon>
        <taxon>Streptophyta</taxon>
        <taxon>Embryophyta</taxon>
        <taxon>Tracheophyta</taxon>
        <taxon>Spermatophyta</taxon>
        <taxon>Magnoliopsida</taxon>
        <taxon>Liliopsida</taxon>
        <taxon>Asparagales</taxon>
        <taxon>Iridaceae</taxon>
        <taxon>Iridoideae</taxon>
        <taxon>Irideae</taxon>
        <taxon>Iris</taxon>
    </lineage>
</organism>
<sequence length="601" mass="67448">MAALKELLPPAKSTSSSFYDHSKDSWFKERFSSEASDSPSAAATMKPNPVPPYGKRSGFVPRRPEDFGDGGAFPEILVAQYPLGMGRKDSKPGSNVLALTVDSRGKVAFDAVVKQNENSSKIVYSQHKDLVPKIGKEEAADEDDEELEKEIEETTQRTKEALEKIVNVRLSAAQPKNVPTQSSESKFIKYKPSQQSAAFNSGAKERIIRMVEMPVDPLEPPKFKHKRVPKASGSPPVPVMHSPPRPVTVKDQQDWKIPPCISNWKNPKGYTIPLDKRLAADGRGLQEVQINDNFAKLSEALYVAEQKAREAVAMRSKVQRELMLKEKDRKEQELRNLAAKARAEKAEKGNVAASAAHVSIDRSGMVDDDMRPDHHEQRKETREEREERMQRDKIREERRRERERERRLEAKDAAMGKKSKITRDRDRDISEKVALGMANTGAGRTGEVMYDQRLFNQEKGMESGFAADDQYNIYDKGLFTAQPTLSTLYRPKKDADADMYGGADEQLEKVMKTERFKPDKAFTGASDRPSGKRERPVEFDKQEENDPFGLEQFLTEVKKGKKAMDKIGGGGTMKASAGSSMRDDYEGGGSGRTRVAFERGR</sequence>
<dbReference type="GO" id="GO:0000398">
    <property type="term" value="P:mRNA splicing, via spliceosome"/>
    <property type="evidence" value="ECO:0007669"/>
    <property type="project" value="InterPro"/>
</dbReference>
<evidence type="ECO:0000259" key="4">
    <source>
        <dbReference type="Pfam" id="PF02731"/>
    </source>
</evidence>
<feature type="compositionally biased region" description="Low complexity" evidence="3">
    <location>
        <begin position="33"/>
        <end position="43"/>
    </location>
</feature>
<feature type="region of interest" description="Disordered" evidence="3">
    <location>
        <begin position="218"/>
        <end position="253"/>
    </location>
</feature>
<feature type="domain" description="SKI-interacting protein SKIP SNW" evidence="4">
    <location>
        <begin position="186"/>
        <end position="345"/>
    </location>
</feature>
<accession>A0AAX6FUK4</accession>
<feature type="region of interest" description="Disordered" evidence="3">
    <location>
        <begin position="514"/>
        <end position="601"/>
    </location>
</feature>
<keyword evidence="2" id="KW-0175">Coiled coil</keyword>
<dbReference type="EMBL" id="JANAVB010025798">
    <property type="protein sequence ID" value="KAJ6820082.1"/>
    <property type="molecule type" value="Genomic_DNA"/>
</dbReference>
<dbReference type="GO" id="GO:0005681">
    <property type="term" value="C:spliceosomal complex"/>
    <property type="evidence" value="ECO:0007669"/>
    <property type="project" value="InterPro"/>
</dbReference>
<gene>
    <name evidence="6" type="ORF">M6B38_298170</name>
    <name evidence="5" type="ORF">M6B38_399245</name>
</gene>
<feature type="region of interest" description="Disordered" evidence="3">
    <location>
        <begin position="1"/>
        <end position="67"/>
    </location>
</feature>
<keyword evidence="7" id="KW-1185">Reference proteome</keyword>
<dbReference type="InterPro" id="IPR017862">
    <property type="entry name" value="SKI-int_prot_SKIP"/>
</dbReference>
<evidence type="ECO:0000256" key="3">
    <source>
        <dbReference type="SAM" id="MobiDB-lite"/>
    </source>
</evidence>
<feature type="compositionally biased region" description="Basic and acidic residues" evidence="3">
    <location>
        <begin position="529"/>
        <end position="544"/>
    </location>
</feature>
<proteinExistence type="inferred from homology"/>
<dbReference type="InterPro" id="IPR004015">
    <property type="entry name" value="SKI-int_prot_SKIP_SNW-dom"/>
</dbReference>
<dbReference type="EMBL" id="JANAVB010007399">
    <property type="protein sequence ID" value="KAJ6842705.1"/>
    <property type="molecule type" value="Genomic_DNA"/>
</dbReference>
<feature type="coiled-coil region" evidence="2">
    <location>
        <begin position="137"/>
        <end position="164"/>
    </location>
</feature>
<reference evidence="5" key="1">
    <citation type="journal article" date="2023" name="GigaByte">
        <title>Genome assembly of the bearded iris, Iris pallida Lam.</title>
        <authorList>
            <person name="Bruccoleri R.E."/>
            <person name="Oakeley E.J."/>
            <person name="Faust A.M.E."/>
            <person name="Altorfer M."/>
            <person name="Dessus-Babus S."/>
            <person name="Burckhardt D."/>
            <person name="Oertli M."/>
            <person name="Naumann U."/>
            <person name="Petersen F."/>
            <person name="Wong J."/>
        </authorList>
    </citation>
    <scope>NUCLEOTIDE SEQUENCE</scope>
    <source>
        <strain evidence="5">GSM-AAB239-AS_SAM_17_03QT</strain>
    </source>
</reference>